<sequence>MNMRVCLVVTAALFAAGCTTTTSGEATAPTGVVAYSTSERPSPTRTTRTSPPSTTVASQPIPPEAFDEIRAQGVVGSDDQIGQVIDLACIMAEGSFNDSVQDVVDVLQQMGSELEDSQLDVLVRVALRYSCPESAAKLGA</sequence>
<dbReference type="PROSITE" id="PS51257">
    <property type="entry name" value="PROKAR_LIPOPROTEIN"/>
    <property type="match status" value="1"/>
</dbReference>
<evidence type="ECO:0000256" key="1">
    <source>
        <dbReference type="SAM" id="MobiDB-lite"/>
    </source>
</evidence>
<feature type="region of interest" description="Disordered" evidence="1">
    <location>
        <begin position="30"/>
        <end position="60"/>
    </location>
</feature>
<gene>
    <name evidence="3" type="ORF">MSEDJ_24240</name>
</gene>
<keyword evidence="4" id="KW-1185">Reference proteome</keyword>
<name>A0A7I7QPL1_9MYCO</name>
<keyword evidence="2" id="KW-0732">Signal</keyword>
<dbReference type="Proteomes" id="UP000467193">
    <property type="component" value="Chromosome"/>
</dbReference>
<dbReference type="RefSeq" id="WP_163797168.1">
    <property type="nucleotide sequence ID" value="NZ_AP022588.1"/>
</dbReference>
<protein>
    <recommendedName>
        <fullName evidence="5">DUF732 domain-containing protein</fullName>
    </recommendedName>
</protein>
<dbReference type="KEGG" id="msei:MSEDJ_24240"/>
<proteinExistence type="predicted"/>
<dbReference type="EMBL" id="AP022588">
    <property type="protein sequence ID" value="BBY28328.1"/>
    <property type="molecule type" value="Genomic_DNA"/>
</dbReference>
<accession>A0A7I7QPL1</accession>
<evidence type="ECO:0000313" key="3">
    <source>
        <dbReference type="EMBL" id="BBY28328.1"/>
    </source>
</evidence>
<evidence type="ECO:0000256" key="2">
    <source>
        <dbReference type="SAM" id="SignalP"/>
    </source>
</evidence>
<feature type="compositionally biased region" description="Low complexity" evidence="1">
    <location>
        <begin position="30"/>
        <end position="55"/>
    </location>
</feature>
<evidence type="ECO:0000313" key="4">
    <source>
        <dbReference type="Proteomes" id="UP000467193"/>
    </source>
</evidence>
<dbReference type="AlphaFoldDB" id="A0A7I7QPL1"/>
<feature type="chain" id="PRO_5038774974" description="DUF732 domain-containing protein" evidence="2">
    <location>
        <begin position="22"/>
        <end position="140"/>
    </location>
</feature>
<organism evidence="3 4">
    <name type="scientific">Mycolicibacterium sediminis</name>
    <dbReference type="NCBI Taxonomy" id="1286180"/>
    <lineage>
        <taxon>Bacteria</taxon>
        <taxon>Bacillati</taxon>
        <taxon>Actinomycetota</taxon>
        <taxon>Actinomycetes</taxon>
        <taxon>Mycobacteriales</taxon>
        <taxon>Mycobacteriaceae</taxon>
        <taxon>Mycolicibacterium</taxon>
    </lineage>
</organism>
<reference evidence="3 4" key="1">
    <citation type="journal article" date="2019" name="Emerg. Microbes Infect.">
        <title>Comprehensive subspecies identification of 175 nontuberculous mycobacteria species based on 7547 genomic profiles.</title>
        <authorList>
            <person name="Matsumoto Y."/>
            <person name="Kinjo T."/>
            <person name="Motooka D."/>
            <person name="Nabeya D."/>
            <person name="Jung N."/>
            <person name="Uechi K."/>
            <person name="Horii T."/>
            <person name="Iida T."/>
            <person name="Fujita J."/>
            <person name="Nakamura S."/>
        </authorList>
    </citation>
    <scope>NUCLEOTIDE SEQUENCE [LARGE SCALE GENOMIC DNA]</scope>
    <source>
        <strain evidence="3 4">JCM 17899</strain>
    </source>
</reference>
<feature type="signal peptide" evidence="2">
    <location>
        <begin position="1"/>
        <end position="21"/>
    </location>
</feature>
<evidence type="ECO:0008006" key="5">
    <source>
        <dbReference type="Google" id="ProtNLM"/>
    </source>
</evidence>